<accession>A0A1H6THD6</accession>
<reference evidence="2 3" key="1">
    <citation type="submission" date="2016-10" db="EMBL/GenBank/DDBJ databases">
        <authorList>
            <person name="de Groot N.N."/>
        </authorList>
    </citation>
    <scope>NUCLEOTIDE SEQUENCE [LARGE SCALE GENOMIC DNA]</scope>
    <source>
        <strain evidence="2 3">DSM 1041</strain>
    </source>
</reference>
<dbReference type="Gene3D" id="3.90.550.10">
    <property type="entry name" value="Spore Coat Polysaccharide Biosynthesis Protein SpsA, Chain A"/>
    <property type="match status" value="1"/>
</dbReference>
<evidence type="ECO:0000313" key="2">
    <source>
        <dbReference type="EMBL" id="SEI76537.1"/>
    </source>
</evidence>
<dbReference type="Proteomes" id="UP000199005">
    <property type="component" value="Unassembled WGS sequence"/>
</dbReference>
<dbReference type="AlphaFoldDB" id="A0A1H6THD6"/>
<gene>
    <name evidence="2" type="ORF">SAMN04244579_01934</name>
</gene>
<dbReference type="EMBL" id="FNYO01000019">
    <property type="protein sequence ID" value="SEI76537.1"/>
    <property type="molecule type" value="Genomic_DNA"/>
</dbReference>
<proteinExistence type="predicted"/>
<dbReference type="PANTHER" id="PTHR33986:SF15">
    <property type="entry name" value="MITOCHONDRIAL FISSION PROTEIN ELM1"/>
    <property type="match status" value="1"/>
</dbReference>
<dbReference type="RefSeq" id="WP_090899040.1">
    <property type="nucleotide sequence ID" value="NZ_FNYO01000019.1"/>
</dbReference>
<dbReference type="PANTHER" id="PTHR33986">
    <property type="entry name" value="OS02G0535700 PROTEIN"/>
    <property type="match status" value="1"/>
</dbReference>
<dbReference type="InterPro" id="IPR029044">
    <property type="entry name" value="Nucleotide-diphossugar_trans"/>
</dbReference>
<evidence type="ECO:0008006" key="4">
    <source>
        <dbReference type="Google" id="ProtNLM"/>
    </source>
</evidence>
<name>A0A1H6THD6_9GAMM</name>
<feature type="compositionally biased region" description="Polar residues" evidence="1">
    <location>
        <begin position="1"/>
        <end position="23"/>
    </location>
</feature>
<feature type="region of interest" description="Disordered" evidence="1">
    <location>
        <begin position="1"/>
        <end position="31"/>
    </location>
</feature>
<evidence type="ECO:0000256" key="1">
    <source>
        <dbReference type="SAM" id="MobiDB-lite"/>
    </source>
</evidence>
<organism evidence="2 3">
    <name type="scientific">Azotobacter beijerinckii</name>
    <dbReference type="NCBI Taxonomy" id="170623"/>
    <lineage>
        <taxon>Bacteria</taxon>
        <taxon>Pseudomonadati</taxon>
        <taxon>Pseudomonadota</taxon>
        <taxon>Gammaproteobacteria</taxon>
        <taxon>Pseudomonadales</taxon>
        <taxon>Pseudomonadaceae</taxon>
        <taxon>Azotobacter</taxon>
    </lineage>
</organism>
<dbReference type="InterPro" id="IPR009367">
    <property type="entry name" value="Elm1-like"/>
</dbReference>
<dbReference type="STRING" id="170623.SAMN04244579_01934"/>
<evidence type="ECO:0000313" key="3">
    <source>
        <dbReference type="Proteomes" id="UP000199005"/>
    </source>
</evidence>
<dbReference type="Pfam" id="PF06258">
    <property type="entry name" value="Mito_fiss_Elm1"/>
    <property type="match status" value="1"/>
</dbReference>
<sequence length="772" mass="85245">MASLKNVPTQTLRPLAPAQSTDPAGNAPDAPIPVPNIVPVVLEARPGAPEAPAVRIFLGTQPEQHRAERIFFYSLLKVRDPQRRYEVFRMSDLPGFDRQGWRTGFTNYRFAIPYLAGCQGRAIYNDVDQIFTADPAELFDLPMGEHAYLALSPQDTAVMLIDCAQMARCWTFAKACRKSKKSLCAEAAAEPGRWGALDPRWHARDLEYRHGESKLLHYTALHLQPWRPTPEQYSYNINPFAEHFLNLEQSADAEGYEIYTAAAPSPDFARACEDLAQAPATPPAEVCRQARELGAASLALVGAWSEAEAGAAAVPHWRVEALRDDDLPPQDAIAARGLERLPLEDLPWVVDRLFRLGRQWVLVSAALGPEGSLIGSPSGWRALLRRVAQRYPGRCWQLDCEDRQGRTQRYRADFAQRTRGGSELPTVWLLQGEHAGDNAQLTAIAEALGWPYEIKQPGTPVEALAAPWPDLVLSAGWRTALPARWIRRQSGGRARLVVVGRPRAELSGFDLVITTPQYRLPLRDNVVDLPAPVIAAHPLDEATLETWRQRFSHLPRPWVALLVGGNSTPYQFDAPTATALGREASAAVKARGGSLLVSTSPRTGEAATEALLAAIDTPVWSYRFGSAADNPYRAQLALADAFVVTGESVSMLTEACLSGRPVAVFPLPVRRRWKARLKHAFERKIGLIDPVAGSRGVPRQQNKFGRLYDRLIETGVLKRERRMEEIHLALGVTPLPGGLDRVPEMPPELLVASRTRALLAIRAIMEAERPTS</sequence>
<protein>
    <recommendedName>
        <fullName evidence="4">Fission protein ELM1</fullName>
    </recommendedName>
</protein>
<dbReference type="SUPFAM" id="SSF53448">
    <property type="entry name" value="Nucleotide-diphospho-sugar transferases"/>
    <property type="match status" value="1"/>
</dbReference>